<dbReference type="Pfam" id="PF02357">
    <property type="entry name" value="NusG"/>
    <property type="match status" value="1"/>
</dbReference>
<evidence type="ECO:0000256" key="1">
    <source>
        <dbReference type="ARBA" id="ARBA00022814"/>
    </source>
</evidence>
<evidence type="ECO:0000259" key="4">
    <source>
        <dbReference type="Pfam" id="PF02357"/>
    </source>
</evidence>
<sequence>MRKFVPGWYIIYTKARYEKKIAEKLSFKGIHAFLPTKRSLRVWNNRQRYVDTPLFPSCIFVFLEDQEAFYGGLSIDGALHYVRAGREVARVPETTIRNIRLVLAEEQELEVSDTSFSPGKQVTMKEGALTDLTVEIVGVAGQQKMLIRMPFLQRNVLVTLPDTRLAAIQ</sequence>
<dbReference type="InterPro" id="IPR006645">
    <property type="entry name" value="NGN-like_dom"/>
</dbReference>
<keyword evidence="3" id="KW-0804">Transcription</keyword>
<keyword evidence="1" id="KW-0889">Transcription antitermination</keyword>
<reference evidence="5 6" key="1">
    <citation type="submission" date="2022-10" db="EMBL/GenBank/DDBJ databases">
        <title>Chitinophaga nivalis PC15 sp. nov., isolated from Pyeongchang county, South Korea.</title>
        <authorList>
            <person name="Trinh H.N."/>
        </authorList>
    </citation>
    <scope>NUCLEOTIDE SEQUENCE [LARGE SCALE GENOMIC DNA]</scope>
    <source>
        <strain evidence="5 6">PC14</strain>
    </source>
</reference>
<comment type="caution">
    <text evidence="5">The sequence shown here is derived from an EMBL/GenBank/DDBJ whole genome shotgun (WGS) entry which is preliminary data.</text>
</comment>
<evidence type="ECO:0000256" key="3">
    <source>
        <dbReference type="ARBA" id="ARBA00023163"/>
    </source>
</evidence>
<dbReference type="PANTHER" id="PTHR30265:SF4">
    <property type="entry name" value="KOW MOTIF FAMILY PROTEIN, EXPRESSED"/>
    <property type="match status" value="1"/>
</dbReference>
<dbReference type="EMBL" id="JAPDNS010000001">
    <property type="protein sequence ID" value="MCW3483981.1"/>
    <property type="molecule type" value="Genomic_DNA"/>
</dbReference>
<keyword evidence="2" id="KW-0805">Transcription regulation</keyword>
<dbReference type="InterPro" id="IPR036735">
    <property type="entry name" value="NGN_dom_sf"/>
</dbReference>
<protein>
    <submittedName>
        <fullName evidence="5">UpxY family transcription antiterminator</fullName>
    </submittedName>
</protein>
<dbReference type="NCBIfam" id="NF033644">
    <property type="entry name" value="antiterm_UpxY"/>
    <property type="match status" value="1"/>
</dbReference>
<gene>
    <name evidence="5" type="ORF">OL497_08760</name>
</gene>
<dbReference type="SUPFAM" id="SSF82679">
    <property type="entry name" value="N-utilization substance G protein NusG, N-terminal domain"/>
    <property type="match status" value="1"/>
</dbReference>
<dbReference type="Proteomes" id="UP001207742">
    <property type="component" value="Unassembled WGS sequence"/>
</dbReference>
<dbReference type="RefSeq" id="WP_264729500.1">
    <property type="nucleotide sequence ID" value="NZ_JAPDNR010000001.1"/>
</dbReference>
<organism evidence="5 6">
    <name type="scientific">Chitinophaga nivalis</name>
    <dbReference type="NCBI Taxonomy" id="2991709"/>
    <lineage>
        <taxon>Bacteria</taxon>
        <taxon>Pseudomonadati</taxon>
        <taxon>Bacteroidota</taxon>
        <taxon>Chitinophagia</taxon>
        <taxon>Chitinophagales</taxon>
        <taxon>Chitinophagaceae</taxon>
        <taxon>Chitinophaga</taxon>
    </lineage>
</organism>
<evidence type="ECO:0000313" key="6">
    <source>
        <dbReference type="Proteomes" id="UP001207742"/>
    </source>
</evidence>
<dbReference type="InterPro" id="IPR043425">
    <property type="entry name" value="NusG-like"/>
</dbReference>
<evidence type="ECO:0000313" key="5">
    <source>
        <dbReference type="EMBL" id="MCW3483981.1"/>
    </source>
</evidence>
<feature type="domain" description="NusG-like N-terminal" evidence="4">
    <location>
        <begin position="8"/>
        <end position="100"/>
    </location>
</feature>
<evidence type="ECO:0000256" key="2">
    <source>
        <dbReference type="ARBA" id="ARBA00023015"/>
    </source>
</evidence>
<proteinExistence type="predicted"/>
<dbReference type="Gene3D" id="3.30.70.940">
    <property type="entry name" value="NusG, N-terminal domain"/>
    <property type="match status" value="1"/>
</dbReference>
<dbReference type="PANTHER" id="PTHR30265">
    <property type="entry name" value="RHO-INTERACTING TRANSCRIPTION TERMINATION FACTOR NUSG"/>
    <property type="match status" value="1"/>
</dbReference>
<keyword evidence="6" id="KW-1185">Reference proteome</keyword>
<name>A0ABT3IJ83_9BACT</name>
<accession>A0ABT3IJ83</accession>
<dbReference type="CDD" id="cd09895">
    <property type="entry name" value="NGN_SP_UpxY"/>
    <property type="match status" value="1"/>
</dbReference>